<dbReference type="PANTHER" id="PTHR23221:SF7">
    <property type="entry name" value="PHOSPHATIDYLINOSITOL-GLYCAN-SPECIFIC PHOSPHOLIPASE D"/>
    <property type="match status" value="1"/>
</dbReference>
<comment type="caution">
    <text evidence="7">The sequence shown here is derived from an EMBL/GenBank/DDBJ whole genome shotgun (WGS) entry which is preliminary data.</text>
</comment>
<dbReference type="Pfam" id="PF01839">
    <property type="entry name" value="FG-GAP"/>
    <property type="match status" value="4"/>
</dbReference>
<dbReference type="Proteomes" id="UP001501391">
    <property type="component" value="Unassembled WGS sequence"/>
</dbReference>
<dbReference type="Pfam" id="PF13517">
    <property type="entry name" value="FG-GAP_3"/>
    <property type="match status" value="1"/>
</dbReference>
<keyword evidence="4" id="KW-0325">Glycoprotein</keyword>
<feature type="chain" id="PRO_5046962792" evidence="6">
    <location>
        <begin position="26"/>
        <end position="476"/>
    </location>
</feature>
<dbReference type="SMART" id="SM00191">
    <property type="entry name" value="Int_alpha"/>
    <property type="match status" value="5"/>
</dbReference>
<gene>
    <name evidence="7" type="ORF">GCM10009787_72780</name>
</gene>
<dbReference type="SUPFAM" id="SSF69318">
    <property type="entry name" value="Integrin alpha N-terminal domain"/>
    <property type="match status" value="1"/>
</dbReference>
<name>A0ABN3C6M0_9ACTN</name>
<evidence type="ECO:0000313" key="8">
    <source>
        <dbReference type="Proteomes" id="UP001501391"/>
    </source>
</evidence>
<dbReference type="PROSITE" id="PS51470">
    <property type="entry name" value="FG_GAP"/>
    <property type="match status" value="2"/>
</dbReference>
<evidence type="ECO:0000256" key="4">
    <source>
        <dbReference type="ARBA" id="ARBA00023180"/>
    </source>
</evidence>
<evidence type="ECO:0000256" key="2">
    <source>
        <dbReference type="ARBA" id="ARBA00022737"/>
    </source>
</evidence>
<evidence type="ECO:0000313" key="7">
    <source>
        <dbReference type="EMBL" id="GAA2204681.1"/>
    </source>
</evidence>
<keyword evidence="2" id="KW-0677">Repeat</keyword>
<keyword evidence="3" id="KW-0378">Hydrolase</keyword>
<evidence type="ECO:0000256" key="1">
    <source>
        <dbReference type="ARBA" id="ARBA00022729"/>
    </source>
</evidence>
<sequence>MRHSVRLAVAAALAACLAGSLVAVSADQAVAAGSKPADDFNGDGYRDLAVGMPGKTVGGKEGAGAVLVTFGSARGLTGKHVHLTQNSAGVPGAAGYQDFFGSSIASGDVNRDGYADLLVGSEGDASGNGSVTVLWGGTSPFRSALALPSGPSYPGRMFGADIAVGDFTGDSGPDIAVSGQTSLRLYSGTFTRTKAPTGDEVTGPGATGSWHLAAGDFTGEGKDELVVVQQKTTFVYGQDPGTTDAGSFTVHAQLAGGDRVAAGDLNGDGRDDLAIALSDPRLNPNGLADPSHGSGYITVRYGNPAIDGGLAPTGRVYHQNTAGVPGANEKEDEFGAAMSIADINGDHRADLAIGIPYETLGRAVRAGDVLVLRGSAGGLTTTGAARYSQDTPGVPGSAESQDVFGSQVRLADFNRDGKADLAVTAPGENPYRNHGSGGVWQLRGSSSGASTKNVSDFGPDDYGVAPGSGIGETLLG</sequence>
<keyword evidence="8" id="KW-1185">Reference proteome</keyword>
<evidence type="ECO:0000256" key="6">
    <source>
        <dbReference type="SAM" id="SignalP"/>
    </source>
</evidence>
<evidence type="ECO:0000256" key="5">
    <source>
        <dbReference type="SAM" id="MobiDB-lite"/>
    </source>
</evidence>
<feature type="region of interest" description="Disordered" evidence="5">
    <location>
        <begin position="423"/>
        <end position="476"/>
    </location>
</feature>
<dbReference type="InterPro" id="IPR013519">
    <property type="entry name" value="Int_alpha_beta-p"/>
</dbReference>
<evidence type="ECO:0000256" key="3">
    <source>
        <dbReference type="ARBA" id="ARBA00022801"/>
    </source>
</evidence>
<protein>
    <submittedName>
        <fullName evidence="7">FG-GAP repeat protein</fullName>
    </submittedName>
</protein>
<feature type="signal peptide" evidence="6">
    <location>
        <begin position="1"/>
        <end position="25"/>
    </location>
</feature>
<dbReference type="InterPro" id="IPR000413">
    <property type="entry name" value="Integrin_alpha"/>
</dbReference>
<dbReference type="InterPro" id="IPR028994">
    <property type="entry name" value="Integrin_alpha_N"/>
</dbReference>
<feature type="compositionally biased region" description="Polar residues" evidence="5">
    <location>
        <begin position="443"/>
        <end position="454"/>
    </location>
</feature>
<dbReference type="EMBL" id="BAAAOQ010000035">
    <property type="protein sequence ID" value="GAA2204681.1"/>
    <property type="molecule type" value="Genomic_DNA"/>
</dbReference>
<dbReference type="PRINTS" id="PR01185">
    <property type="entry name" value="INTEGRINA"/>
</dbReference>
<accession>A0ABN3C6M0</accession>
<proteinExistence type="predicted"/>
<dbReference type="PANTHER" id="PTHR23221">
    <property type="entry name" value="GLYCOSYLPHOSPHATIDYLINOSITOL PHOSPHOLIPASE D"/>
    <property type="match status" value="1"/>
</dbReference>
<dbReference type="InterPro" id="IPR013517">
    <property type="entry name" value="FG-GAP"/>
</dbReference>
<reference evidence="7 8" key="1">
    <citation type="journal article" date="2019" name="Int. J. Syst. Evol. Microbiol.">
        <title>The Global Catalogue of Microorganisms (GCM) 10K type strain sequencing project: providing services to taxonomists for standard genome sequencing and annotation.</title>
        <authorList>
            <consortium name="The Broad Institute Genomics Platform"/>
            <consortium name="The Broad Institute Genome Sequencing Center for Infectious Disease"/>
            <person name="Wu L."/>
            <person name="Ma J."/>
        </authorList>
    </citation>
    <scope>NUCLEOTIDE SEQUENCE [LARGE SCALE GENOMIC DNA]</scope>
    <source>
        <strain evidence="7 8">JCM 14924</strain>
    </source>
</reference>
<dbReference type="Gene3D" id="2.130.10.130">
    <property type="entry name" value="Integrin alpha, N-terminal"/>
    <property type="match status" value="3"/>
</dbReference>
<organism evidence="7 8">
    <name type="scientific">Streptomyces bangladeshensis</name>
    <dbReference type="NCBI Taxonomy" id="295352"/>
    <lineage>
        <taxon>Bacteria</taxon>
        <taxon>Bacillati</taxon>
        <taxon>Actinomycetota</taxon>
        <taxon>Actinomycetes</taxon>
        <taxon>Kitasatosporales</taxon>
        <taxon>Streptomycetaceae</taxon>
        <taxon>Streptomyces</taxon>
    </lineage>
</organism>
<keyword evidence="1 6" id="KW-0732">Signal</keyword>